<dbReference type="PANTHER" id="PTHR23268">
    <property type="entry name" value="T-CELL RECEPTOR BETA CHAIN"/>
    <property type="match status" value="1"/>
</dbReference>
<keyword evidence="2" id="KW-0391">Immunity</keyword>
<proteinExistence type="predicted"/>
<feature type="domain" description="Ig-like" evidence="4">
    <location>
        <begin position="24"/>
        <end position="112"/>
    </location>
</feature>
<dbReference type="GO" id="GO:0002376">
    <property type="term" value="P:immune system process"/>
    <property type="evidence" value="ECO:0007669"/>
    <property type="project" value="UniProtKB-KW"/>
</dbReference>
<evidence type="ECO:0000256" key="1">
    <source>
        <dbReference type="ARBA" id="ARBA00022729"/>
    </source>
</evidence>
<dbReference type="AlphaFoldDB" id="A0A5J5CNC8"/>
<feature type="compositionally biased region" description="Polar residues" evidence="3">
    <location>
        <begin position="1"/>
        <end position="13"/>
    </location>
</feature>
<dbReference type="GO" id="GO:0007166">
    <property type="term" value="P:cell surface receptor signaling pathway"/>
    <property type="evidence" value="ECO:0007669"/>
    <property type="project" value="TreeGrafter"/>
</dbReference>
<dbReference type="InterPro" id="IPR013106">
    <property type="entry name" value="Ig_V-set"/>
</dbReference>
<sequence>MHQRSSSRQTNSCEQRKKVETGEEGTKEIKIYCSHDDSSLQVMLWYQHQTTHSRRSMSLIGYSVLQGEPSYEDQFKDSRFQIKGEGTLKGSLLIRTVNLADSAVYFCAASTQ</sequence>
<dbReference type="EMBL" id="VOFY01000020">
    <property type="protein sequence ID" value="KAA8581850.1"/>
    <property type="molecule type" value="Genomic_DNA"/>
</dbReference>
<dbReference type="InterPro" id="IPR007110">
    <property type="entry name" value="Ig-like_dom"/>
</dbReference>
<evidence type="ECO:0000259" key="4">
    <source>
        <dbReference type="PROSITE" id="PS50835"/>
    </source>
</evidence>
<dbReference type="Pfam" id="PF07686">
    <property type="entry name" value="V-set"/>
    <property type="match status" value="1"/>
</dbReference>
<dbReference type="PANTHER" id="PTHR23268:SF102">
    <property type="entry name" value="IMMUNOGLOBULIN V-SET DOMAIN-CONTAINING PROTEIN"/>
    <property type="match status" value="1"/>
</dbReference>
<evidence type="ECO:0000313" key="6">
    <source>
        <dbReference type="Proteomes" id="UP000327493"/>
    </source>
</evidence>
<name>A0A5J5CNC8_9PERO</name>
<accession>A0A5J5CNC8</accession>
<dbReference type="SUPFAM" id="SSF48726">
    <property type="entry name" value="Immunoglobulin"/>
    <property type="match status" value="1"/>
</dbReference>
<feature type="region of interest" description="Disordered" evidence="3">
    <location>
        <begin position="1"/>
        <end position="24"/>
    </location>
</feature>
<dbReference type="InterPro" id="IPR050413">
    <property type="entry name" value="TCR_beta_variable"/>
</dbReference>
<comment type="caution">
    <text evidence="5">The sequence shown here is derived from an EMBL/GenBank/DDBJ whole genome shotgun (WGS) entry which is preliminary data.</text>
</comment>
<dbReference type="Gene3D" id="2.60.40.10">
    <property type="entry name" value="Immunoglobulins"/>
    <property type="match status" value="1"/>
</dbReference>
<reference evidence="5 6" key="1">
    <citation type="submission" date="2019-08" db="EMBL/GenBank/DDBJ databases">
        <title>A chromosome-level genome assembly, high-density linkage maps, and genome scans reveal the genomic architecture of hybrid incompatibilities underlying speciation via character displacement in darters (Percidae: Etheostominae).</title>
        <authorList>
            <person name="Moran R.L."/>
            <person name="Catchen J.M."/>
            <person name="Fuller R.C."/>
        </authorList>
    </citation>
    <scope>NUCLEOTIDE SEQUENCE [LARGE SCALE GENOMIC DNA]</scope>
    <source>
        <strain evidence="5">EspeVRDwgs_2016</strain>
        <tissue evidence="5">Muscle</tissue>
    </source>
</reference>
<evidence type="ECO:0000313" key="5">
    <source>
        <dbReference type="EMBL" id="KAA8581850.1"/>
    </source>
</evidence>
<dbReference type="InterPro" id="IPR036179">
    <property type="entry name" value="Ig-like_dom_sf"/>
</dbReference>
<dbReference type="GO" id="GO:0005886">
    <property type="term" value="C:plasma membrane"/>
    <property type="evidence" value="ECO:0007669"/>
    <property type="project" value="TreeGrafter"/>
</dbReference>
<dbReference type="PROSITE" id="PS50835">
    <property type="entry name" value="IG_LIKE"/>
    <property type="match status" value="1"/>
</dbReference>
<keyword evidence="1" id="KW-0732">Signal</keyword>
<keyword evidence="6" id="KW-1185">Reference proteome</keyword>
<dbReference type="InterPro" id="IPR013783">
    <property type="entry name" value="Ig-like_fold"/>
</dbReference>
<gene>
    <name evidence="5" type="ORF">FQN60_008590</name>
</gene>
<evidence type="ECO:0000256" key="3">
    <source>
        <dbReference type="SAM" id="MobiDB-lite"/>
    </source>
</evidence>
<dbReference type="SMART" id="SM00406">
    <property type="entry name" value="IGv"/>
    <property type="match status" value="1"/>
</dbReference>
<feature type="compositionally biased region" description="Basic and acidic residues" evidence="3">
    <location>
        <begin position="14"/>
        <end position="24"/>
    </location>
</feature>
<protein>
    <recommendedName>
        <fullName evidence="4">Ig-like domain-containing protein</fullName>
    </recommendedName>
</protein>
<dbReference type="Proteomes" id="UP000327493">
    <property type="component" value="Chromosome 20"/>
</dbReference>
<organism evidence="5 6">
    <name type="scientific">Etheostoma spectabile</name>
    <name type="common">orangethroat darter</name>
    <dbReference type="NCBI Taxonomy" id="54343"/>
    <lineage>
        <taxon>Eukaryota</taxon>
        <taxon>Metazoa</taxon>
        <taxon>Chordata</taxon>
        <taxon>Craniata</taxon>
        <taxon>Vertebrata</taxon>
        <taxon>Euteleostomi</taxon>
        <taxon>Actinopterygii</taxon>
        <taxon>Neopterygii</taxon>
        <taxon>Teleostei</taxon>
        <taxon>Neoteleostei</taxon>
        <taxon>Acanthomorphata</taxon>
        <taxon>Eupercaria</taxon>
        <taxon>Perciformes</taxon>
        <taxon>Percoidei</taxon>
        <taxon>Percidae</taxon>
        <taxon>Etheostomatinae</taxon>
        <taxon>Etheostoma</taxon>
    </lineage>
</organism>
<evidence type="ECO:0000256" key="2">
    <source>
        <dbReference type="ARBA" id="ARBA00022859"/>
    </source>
</evidence>